<protein>
    <submittedName>
        <fullName evidence="2">Putative cellobiose phophorylase</fullName>
    </submittedName>
</protein>
<dbReference type="InterPro" id="IPR008928">
    <property type="entry name" value="6-hairpin_glycosidase_sf"/>
</dbReference>
<dbReference type="AlphaFoldDB" id="S0EX59"/>
<dbReference type="eggNOG" id="COG3408">
    <property type="taxonomic scope" value="Bacteria"/>
</dbReference>
<reference evidence="3" key="1">
    <citation type="submission" date="2013-03" db="EMBL/GenBank/DDBJ databases">
        <title>Genome sequence of Chthonomonas calidirosea, the first sequenced genome from the Armatimonadetes phylum (formally candidate division OP10).</title>
        <authorList>
            <person name="Lee K.C.Y."/>
            <person name="Morgan X.C."/>
            <person name="Dunfield P.F."/>
            <person name="Tamas I."/>
            <person name="Houghton K.M."/>
            <person name="Vyssotski M."/>
            <person name="Ryan J.L.J."/>
            <person name="Lagutin K."/>
            <person name="McDonald I.R."/>
            <person name="Stott M.B."/>
        </authorList>
    </citation>
    <scope>NUCLEOTIDE SEQUENCE [LARGE SCALE GENOMIC DNA]</scope>
    <source>
        <strain evidence="3">DSM 23976 / ICMP 18418 / T49</strain>
    </source>
</reference>
<evidence type="ECO:0000313" key="3">
    <source>
        <dbReference type="Proteomes" id="UP000014227"/>
    </source>
</evidence>
<keyword evidence="3" id="KW-1185">Reference proteome</keyword>
<evidence type="ECO:0000313" key="2">
    <source>
        <dbReference type="EMBL" id="CCW36316.1"/>
    </source>
</evidence>
<dbReference type="EMBL" id="HF951689">
    <property type="protein sequence ID" value="CCW36316.1"/>
    <property type="molecule type" value="Genomic_DNA"/>
</dbReference>
<dbReference type="InterPro" id="IPR054491">
    <property type="entry name" value="MGH1-like_GH"/>
</dbReference>
<evidence type="ECO:0000259" key="1">
    <source>
        <dbReference type="Pfam" id="PF22422"/>
    </source>
</evidence>
<sequence>MELPTPHATALRATCVLETPDPLINYAFQYAKDNIARCMRYYTLGWGMSNCPHATTIVVGRDTGWMCLGTDYVAPWFAPEALRVFRRRQKPNGQIIEYVDLESGAQSDYNLNVSDNTPLYLWALAHHWQMHPDEAFREEFAASAQMACEHLLAERGPSGLLVGVPAGTGSFGTCGWRNIIEGYVQAGEVTEINALAAMALRQMADFLHEPRYLQEAQCLQEAINTHLWTGSLYLLNRFEGKPNPQVTGDMVFPVLCGVASDEQARAVLTRLSQPDFWSVRGMRTLPNTDPQYHPERAYGLLGGSWPNLTLWYAAAVAPHDPDTALNALRLVAQPVVEAMPPEVNVHRGEFAEFFHGETGVNLGMHLSPWVAPTFIWAVLEGLLGLKWQGGEATFAPHWPYEWREVTLRNVPTTKGPKDYVLKRE</sequence>
<dbReference type="Pfam" id="PF22422">
    <property type="entry name" value="MGH1-like_GH"/>
    <property type="match status" value="1"/>
</dbReference>
<dbReference type="PANTHER" id="PTHR34987">
    <property type="entry name" value="C, PUTATIVE (AFU_ORTHOLOGUE AFUA_3G02880)-RELATED"/>
    <property type="match status" value="1"/>
</dbReference>
<dbReference type="RefSeq" id="WP_016483827.1">
    <property type="nucleotide sequence ID" value="NC_021487.1"/>
</dbReference>
<dbReference type="GO" id="GO:0005975">
    <property type="term" value="P:carbohydrate metabolic process"/>
    <property type="evidence" value="ECO:0007669"/>
    <property type="project" value="InterPro"/>
</dbReference>
<gene>
    <name evidence="2" type="ORF">CCALI_02519</name>
</gene>
<dbReference type="HOGENOM" id="CLU_646721_0_0_0"/>
<dbReference type="InParanoid" id="S0EX59"/>
<feature type="domain" description="Mannosylglycerate hydrolase MGH1-like glycoside hydrolase" evidence="1">
    <location>
        <begin position="69"/>
        <end position="363"/>
    </location>
</feature>
<dbReference type="OrthoDB" id="3902805at2"/>
<dbReference type="PATRIC" id="fig|1303518.3.peg.2618"/>
<proteinExistence type="predicted"/>
<name>S0EX59_CHTCT</name>
<dbReference type="KEGG" id="ccz:CCALI_02519"/>
<dbReference type="PANTHER" id="PTHR34987:SF4">
    <property type="entry name" value="ALPHA-L-RHAMNOSIDASE C-TERMINAL DOMAIN-CONTAINING PROTEIN"/>
    <property type="match status" value="1"/>
</dbReference>
<dbReference type="Proteomes" id="UP000014227">
    <property type="component" value="Chromosome I"/>
</dbReference>
<organism evidence="2 3">
    <name type="scientific">Chthonomonas calidirosea (strain DSM 23976 / ICMP 18418 / T49)</name>
    <dbReference type="NCBI Taxonomy" id="1303518"/>
    <lineage>
        <taxon>Bacteria</taxon>
        <taxon>Bacillati</taxon>
        <taxon>Armatimonadota</taxon>
        <taxon>Chthonomonadia</taxon>
        <taxon>Chthonomonadales</taxon>
        <taxon>Chthonomonadaceae</taxon>
        <taxon>Chthonomonas</taxon>
    </lineage>
</organism>
<dbReference type="SUPFAM" id="SSF48208">
    <property type="entry name" value="Six-hairpin glycosidases"/>
    <property type="match status" value="1"/>
</dbReference>
<dbReference type="InterPro" id="IPR012341">
    <property type="entry name" value="6hp_glycosidase-like_sf"/>
</dbReference>
<dbReference type="Gene3D" id="1.50.10.10">
    <property type="match status" value="1"/>
</dbReference>
<dbReference type="STRING" id="454171.CP488_01571"/>
<accession>S0EX59</accession>